<dbReference type="Gene3D" id="3.40.50.2300">
    <property type="match status" value="1"/>
</dbReference>
<accession>A0ABN0X6M7</accession>
<dbReference type="InterPro" id="IPR011006">
    <property type="entry name" value="CheY-like_superfamily"/>
</dbReference>
<protein>
    <submittedName>
        <fullName evidence="4">Fused response regulator/phosphatase</fullName>
    </submittedName>
</protein>
<dbReference type="PANTHER" id="PTHR43156:SF2">
    <property type="entry name" value="STAGE II SPORULATION PROTEIN E"/>
    <property type="match status" value="1"/>
</dbReference>
<keyword evidence="5" id="KW-1185">Reference proteome</keyword>
<dbReference type="InterPro" id="IPR036890">
    <property type="entry name" value="HATPase_C_sf"/>
</dbReference>
<dbReference type="Pfam" id="PF07228">
    <property type="entry name" value="SpoIIE"/>
    <property type="match status" value="1"/>
</dbReference>
<dbReference type="SMART" id="SM00331">
    <property type="entry name" value="PP2C_SIG"/>
    <property type="match status" value="1"/>
</dbReference>
<dbReference type="CDD" id="cd00156">
    <property type="entry name" value="REC"/>
    <property type="match status" value="1"/>
</dbReference>
<dbReference type="RefSeq" id="WP_343844733.1">
    <property type="nucleotide sequence ID" value="NZ_BAAAEI010000010.1"/>
</dbReference>
<dbReference type="SMART" id="SM00448">
    <property type="entry name" value="REC"/>
    <property type="match status" value="1"/>
</dbReference>
<proteinExistence type="predicted"/>
<dbReference type="EMBL" id="BAAAEI010000010">
    <property type="protein sequence ID" value="GAA0356424.1"/>
    <property type="molecule type" value="Genomic_DNA"/>
</dbReference>
<dbReference type="Pfam" id="PF00072">
    <property type="entry name" value="Response_reg"/>
    <property type="match status" value="1"/>
</dbReference>
<dbReference type="Gene3D" id="3.30.565.10">
    <property type="entry name" value="Histidine kinase-like ATPase, C-terminal domain"/>
    <property type="match status" value="1"/>
</dbReference>
<evidence type="ECO:0000256" key="1">
    <source>
        <dbReference type="ARBA" id="ARBA00022801"/>
    </source>
</evidence>
<evidence type="ECO:0000313" key="4">
    <source>
        <dbReference type="EMBL" id="GAA0356424.1"/>
    </source>
</evidence>
<dbReference type="Proteomes" id="UP001501757">
    <property type="component" value="Unassembled WGS sequence"/>
</dbReference>
<name>A0ABN0X6M7_9ALTE</name>
<gene>
    <name evidence="4" type="ORF">GCM10009092_20820</name>
</gene>
<keyword evidence="2" id="KW-0597">Phosphoprotein</keyword>
<dbReference type="InterPro" id="IPR036457">
    <property type="entry name" value="PPM-type-like_dom_sf"/>
</dbReference>
<dbReference type="InterPro" id="IPR001932">
    <property type="entry name" value="PPM-type_phosphatase-like_dom"/>
</dbReference>
<keyword evidence="1" id="KW-0378">Hydrolase</keyword>
<sequence length="564" mass="62880">MDSPEFFIEAPEDHTKVLLVEDNGVHSKMLTAYFLQNGLNCDVAANLAEARSLAAGKVYDIVLLDNHLPDGLGIEFIDVLTQLGIDIPVMMITSDDDYQLIQSCFERGISDFMPKPLHLPLLLFKMQRLIFNYWLQQNVQVQNNRLEELLGQKQQEEKLARHVYEHLSAKENSSSSFVHSLMQPSSAFNGDLLLSRLSPGGNLFVLLLDATGHGLAAAISILPVVSVFRAMVSKGCPLSMLAYELNHKLTKEIPGDRFVAGILIELDPHRKELNLWNGGMPEALLCDADGHIQHRFVSRHMPLGVLEAGDFDAGSETIAITPAHEQLFMFSDGLIEQLSATGELFGIQRVERLIERSSNSEAIVNLDKALRHHCQTREYNDDVSICRIDIQGFMHEARSASLHDYYLDGRLHIASRFCGYQLAEMDLLAWLNSILQASPMKPELRQRVFTVSAELISNAVDHGVLKLDSVLKNGVDGFITYIEQKEQRTALLAENDWVELALDWVTPSNEVTIRVKDSGQGYSLAEHAQADVDDLSGRGLSLVRTLASVFQCEPPGNQTTVLIR</sequence>
<feature type="modified residue" description="4-aspartylphosphate" evidence="2">
    <location>
        <position position="65"/>
    </location>
</feature>
<dbReference type="Gene3D" id="3.60.40.10">
    <property type="entry name" value="PPM-type phosphatase domain"/>
    <property type="match status" value="1"/>
</dbReference>
<dbReference type="PROSITE" id="PS50110">
    <property type="entry name" value="RESPONSE_REGULATORY"/>
    <property type="match status" value="1"/>
</dbReference>
<reference evidence="4 5" key="1">
    <citation type="journal article" date="2019" name="Int. J. Syst. Evol. Microbiol.">
        <title>The Global Catalogue of Microorganisms (GCM) 10K type strain sequencing project: providing services to taxonomists for standard genome sequencing and annotation.</title>
        <authorList>
            <consortium name="The Broad Institute Genomics Platform"/>
            <consortium name="The Broad Institute Genome Sequencing Center for Infectious Disease"/>
            <person name="Wu L."/>
            <person name="Ma J."/>
        </authorList>
    </citation>
    <scope>NUCLEOTIDE SEQUENCE [LARGE SCALE GENOMIC DNA]</scope>
    <source>
        <strain evidence="4 5">JCM 13378</strain>
    </source>
</reference>
<feature type="domain" description="Response regulatory" evidence="3">
    <location>
        <begin position="16"/>
        <end position="130"/>
    </location>
</feature>
<evidence type="ECO:0000259" key="3">
    <source>
        <dbReference type="PROSITE" id="PS50110"/>
    </source>
</evidence>
<evidence type="ECO:0000313" key="5">
    <source>
        <dbReference type="Proteomes" id="UP001501757"/>
    </source>
</evidence>
<comment type="caution">
    <text evidence="4">The sequence shown here is derived from an EMBL/GenBank/DDBJ whole genome shotgun (WGS) entry which is preliminary data.</text>
</comment>
<dbReference type="SUPFAM" id="SSF52172">
    <property type="entry name" value="CheY-like"/>
    <property type="match status" value="1"/>
</dbReference>
<dbReference type="InterPro" id="IPR003594">
    <property type="entry name" value="HATPase_dom"/>
</dbReference>
<dbReference type="InterPro" id="IPR001789">
    <property type="entry name" value="Sig_transdc_resp-reg_receiver"/>
</dbReference>
<evidence type="ECO:0000256" key="2">
    <source>
        <dbReference type="PROSITE-ProRule" id="PRU00169"/>
    </source>
</evidence>
<dbReference type="InterPro" id="IPR052016">
    <property type="entry name" value="Bact_Sigma-Reg"/>
</dbReference>
<dbReference type="Pfam" id="PF13581">
    <property type="entry name" value="HATPase_c_2"/>
    <property type="match status" value="1"/>
</dbReference>
<dbReference type="CDD" id="cd16936">
    <property type="entry name" value="HATPase_RsbW-like"/>
    <property type="match status" value="1"/>
</dbReference>
<organism evidence="4 5">
    <name type="scientific">Bowmanella denitrificans</name>
    <dbReference type="NCBI Taxonomy" id="366582"/>
    <lineage>
        <taxon>Bacteria</taxon>
        <taxon>Pseudomonadati</taxon>
        <taxon>Pseudomonadota</taxon>
        <taxon>Gammaproteobacteria</taxon>
        <taxon>Alteromonadales</taxon>
        <taxon>Alteromonadaceae</taxon>
        <taxon>Bowmanella</taxon>
    </lineage>
</organism>
<dbReference type="PANTHER" id="PTHR43156">
    <property type="entry name" value="STAGE II SPORULATION PROTEIN E-RELATED"/>
    <property type="match status" value="1"/>
</dbReference>
<dbReference type="SUPFAM" id="SSF55874">
    <property type="entry name" value="ATPase domain of HSP90 chaperone/DNA topoisomerase II/histidine kinase"/>
    <property type="match status" value="1"/>
</dbReference>